<name>A0A4Q7W1Q1_9BURK</name>
<comment type="caution">
    <text evidence="2">The sequence shown here is derived from an EMBL/GenBank/DDBJ whole genome shotgun (WGS) entry which is preliminary data.</text>
</comment>
<protein>
    <recommendedName>
        <fullName evidence="4">Lectin</fullName>
    </recommendedName>
</protein>
<feature type="chain" id="PRO_5020545753" description="Lectin" evidence="1">
    <location>
        <begin position="22"/>
        <end position="224"/>
    </location>
</feature>
<gene>
    <name evidence="2" type="ORF">EV670_0994</name>
</gene>
<dbReference type="OrthoDB" id="5510573at2"/>
<dbReference type="SUPFAM" id="SSF56436">
    <property type="entry name" value="C-type lectin-like"/>
    <property type="match status" value="1"/>
</dbReference>
<dbReference type="AlphaFoldDB" id="A0A4Q7W1Q1"/>
<evidence type="ECO:0000313" key="2">
    <source>
        <dbReference type="EMBL" id="RZU02963.1"/>
    </source>
</evidence>
<evidence type="ECO:0000256" key="1">
    <source>
        <dbReference type="SAM" id="SignalP"/>
    </source>
</evidence>
<dbReference type="InterPro" id="IPR016186">
    <property type="entry name" value="C-type_lectin-like/link_sf"/>
</dbReference>
<dbReference type="InterPro" id="IPR016187">
    <property type="entry name" value="CTDL_fold"/>
</dbReference>
<proteinExistence type="predicted"/>
<reference evidence="2 3" key="1">
    <citation type="submission" date="2019-02" db="EMBL/GenBank/DDBJ databases">
        <title>Genomic Encyclopedia of Type Strains, Phase IV (KMG-IV): sequencing the most valuable type-strain genomes for metagenomic binning, comparative biology and taxonomic classification.</title>
        <authorList>
            <person name="Goeker M."/>
        </authorList>
    </citation>
    <scope>NUCLEOTIDE SEQUENCE [LARGE SCALE GENOMIC DNA]</scope>
    <source>
        <strain evidence="2 3">DSM 19570</strain>
    </source>
</reference>
<dbReference type="PROSITE" id="PS51257">
    <property type="entry name" value="PROKAR_LIPOPROTEIN"/>
    <property type="match status" value="1"/>
</dbReference>
<keyword evidence="1" id="KW-0732">Signal</keyword>
<keyword evidence="3" id="KW-1185">Reference proteome</keyword>
<dbReference type="Gene3D" id="3.10.100.10">
    <property type="entry name" value="Mannose-Binding Protein A, subunit A"/>
    <property type="match status" value="1"/>
</dbReference>
<dbReference type="Proteomes" id="UP000293671">
    <property type="component" value="Unassembled WGS sequence"/>
</dbReference>
<feature type="signal peptide" evidence="1">
    <location>
        <begin position="1"/>
        <end position="21"/>
    </location>
</feature>
<accession>A0A4Q7W1Q1</accession>
<dbReference type="RefSeq" id="WP_130430675.1">
    <property type="nucleotide sequence ID" value="NZ_SHKP01000004.1"/>
</dbReference>
<evidence type="ECO:0008006" key="4">
    <source>
        <dbReference type="Google" id="ProtNLM"/>
    </source>
</evidence>
<sequence>MRKLRVLALGAAAAALLAACATQPPTGPMSFFVTSTGSGKGGDLGGLAGADALCQKLAGAAGAGAKTWRAYLSVPGAFASATTPAVPSVNARDRIGKGPWFNAKGELIARDLGHLHNGNNISKTSALDERGNAVPGRGEKPLEHDMLTGSRADGTAFAPQTDTTCGAWTKSGEGSAIVGHHDRVGPLPENWATSWNFSHQTPGCSQEALVRVGGAGRFYCFAAD</sequence>
<evidence type="ECO:0000313" key="3">
    <source>
        <dbReference type="Proteomes" id="UP000293671"/>
    </source>
</evidence>
<organism evidence="2 3">
    <name type="scientific">Rivibacter subsaxonicus</name>
    <dbReference type="NCBI Taxonomy" id="457575"/>
    <lineage>
        <taxon>Bacteria</taxon>
        <taxon>Pseudomonadati</taxon>
        <taxon>Pseudomonadota</taxon>
        <taxon>Betaproteobacteria</taxon>
        <taxon>Burkholderiales</taxon>
        <taxon>Rivibacter</taxon>
    </lineage>
</organism>
<dbReference type="EMBL" id="SHKP01000004">
    <property type="protein sequence ID" value="RZU02963.1"/>
    <property type="molecule type" value="Genomic_DNA"/>
</dbReference>